<gene>
    <name evidence="4" type="primary">mutL</name>
    <name evidence="7" type="ORF">Metli_1356</name>
</gene>
<dbReference type="InterPro" id="IPR014790">
    <property type="entry name" value="MutL_C"/>
</dbReference>
<dbReference type="SUPFAM" id="SSF55874">
    <property type="entry name" value="ATPase domain of HSP90 chaperone/DNA topoisomerase II/histidine kinase"/>
    <property type="match status" value="1"/>
</dbReference>
<dbReference type="PANTHER" id="PTHR10073:SF12">
    <property type="entry name" value="DNA MISMATCH REPAIR PROTEIN MLH1"/>
    <property type="match status" value="1"/>
</dbReference>
<protein>
    <recommendedName>
        <fullName evidence="4">DNA mismatch repair protein MutL</fullName>
    </recommendedName>
</protein>
<evidence type="ECO:0000256" key="1">
    <source>
        <dbReference type="ARBA" id="ARBA00006082"/>
    </source>
</evidence>
<evidence type="ECO:0000259" key="5">
    <source>
        <dbReference type="SMART" id="SM00853"/>
    </source>
</evidence>
<comment type="similarity">
    <text evidence="1 4">Belongs to the DNA mismatch repair MutL/HexB family.</text>
</comment>
<feature type="domain" description="MutL C-terminal dimerisation" evidence="5">
    <location>
        <begin position="398"/>
        <end position="538"/>
    </location>
</feature>
<organism evidence="7 8">
    <name type="scientific">Methanofollis liminatans DSM 4140</name>
    <dbReference type="NCBI Taxonomy" id="28892"/>
    <lineage>
        <taxon>Archaea</taxon>
        <taxon>Methanobacteriati</taxon>
        <taxon>Methanobacteriota</taxon>
        <taxon>Stenosarchaea group</taxon>
        <taxon>Methanomicrobia</taxon>
        <taxon>Methanomicrobiales</taxon>
        <taxon>Methanomicrobiaceae</taxon>
        <taxon>Methanofollis</taxon>
    </lineage>
</organism>
<evidence type="ECO:0000313" key="8">
    <source>
        <dbReference type="Proteomes" id="UP000005095"/>
    </source>
</evidence>
<dbReference type="GO" id="GO:0005524">
    <property type="term" value="F:ATP binding"/>
    <property type="evidence" value="ECO:0007669"/>
    <property type="project" value="InterPro"/>
</dbReference>
<dbReference type="Gene3D" id="3.30.1540.20">
    <property type="entry name" value="MutL, C-terminal domain, dimerisation subdomain"/>
    <property type="match status" value="1"/>
</dbReference>
<dbReference type="SUPFAM" id="SSF54211">
    <property type="entry name" value="Ribosomal protein S5 domain 2-like"/>
    <property type="match status" value="1"/>
</dbReference>
<dbReference type="SMART" id="SM00853">
    <property type="entry name" value="MutL_C"/>
    <property type="match status" value="1"/>
</dbReference>
<evidence type="ECO:0000259" key="6">
    <source>
        <dbReference type="SMART" id="SM01340"/>
    </source>
</evidence>
<dbReference type="GO" id="GO:0140664">
    <property type="term" value="F:ATP-dependent DNA damage sensor activity"/>
    <property type="evidence" value="ECO:0007669"/>
    <property type="project" value="InterPro"/>
</dbReference>
<dbReference type="GO" id="GO:0032300">
    <property type="term" value="C:mismatch repair complex"/>
    <property type="evidence" value="ECO:0007669"/>
    <property type="project" value="InterPro"/>
</dbReference>
<dbReference type="PANTHER" id="PTHR10073">
    <property type="entry name" value="DNA MISMATCH REPAIR PROTEIN MLH, PMS, MUTL"/>
    <property type="match status" value="1"/>
</dbReference>
<dbReference type="GO" id="GO:0006298">
    <property type="term" value="P:mismatch repair"/>
    <property type="evidence" value="ECO:0007669"/>
    <property type="project" value="UniProtKB-UniRule"/>
</dbReference>
<dbReference type="InterPro" id="IPR038973">
    <property type="entry name" value="MutL/Mlh/Pms-like"/>
</dbReference>
<sequence length="581" mass="62601">MNGTTIQVLDERTVNQIAAGEVVERPASVVKELVENAIDAGARLVRVEVTSDRNHVTAVRVVDDGAGMGRADAVLAFKEHATSKISRIDDLDRVLTLGFRGEALPSIASVSDVTLVTRRRGGDEIAGTRVAIRGGSAPEVAEVGAPEGTSVEVRDLFFNTPARRKFLKSLHTELAHIHGVIERTALARPEISFRLLHNGRERIATHATDDLKETVAALFGTAVAKGLVPVSLKTPLVQVAGYISTPAVSRADQYQVFLSINARPISSLQIVRAIKEGYGTLLPKDRFPVAFLSIGINGDLVDVNVHPTKKLVRLSHEKEIYGAIADAVRTALGGKDLSAPGAKPVFPAVAIPSHPLPGPRAAGVAESRAPFTLTDRRLRQSELPLAGAERNLLPEIEVIGQLDAMYIVGSAEGRSLVVIDQHAAHERVLYEQAQDRAGPGSQELIVPVLVTFSPQEAELAREALPTLAEEGFVLEEFGPSTYAVNAIPVVLGKLEEPEVIRDLVSALVRESPSDPVGKREAVLRRVACRGAIKAGDHLSREQMRRLIDQLARTKNPYTCPHGRPTIVSFSPDELAAMFQRT</sequence>
<dbReference type="InterPro" id="IPR042121">
    <property type="entry name" value="MutL_C_regsub"/>
</dbReference>
<keyword evidence="2 4" id="KW-0227">DNA damage</keyword>
<evidence type="ECO:0000313" key="7">
    <source>
        <dbReference type="EMBL" id="EJG07309.1"/>
    </source>
</evidence>
<dbReference type="InterPro" id="IPR020667">
    <property type="entry name" value="DNA_mismatch_repair_MutL"/>
</dbReference>
<dbReference type="PROSITE" id="PS00058">
    <property type="entry name" value="DNA_MISMATCH_REPAIR_1"/>
    <property type="match status" value="1"/>
</dbReference>
<dbReference type="InterPro" id="IPR020568">
    <property type="entry name" value="Ribosomal_Su5_D2-typ_SF"/>
</dbReference>
<dbReference type="InterPro" id="IPR014721">
    <property type="entry name" value="Ribsml_uS5_D2-typ_fold_subgr"/>
</dbReference>
<evidence type="ECO:0000256" key="3">
    <source>
        <dbReference type="ARBA" id="ARBA00023204"/>
    </source>
</evidence>
<dbReference type="STRING" id="28892.Metli_1356"/>
<dbReference type="EMBL" id="CM001555">
    <property type="protein sequence ID" value="EJG07309.1"/>
    <property type="molecule type" value="Genomic_DNA"/>
</dbReference>
<dbReference type="HAMAP" id="MF_00149">
    <property type="entry name" value="DNA_mis_repair"/>
    <property type="match status" value="1"/>
</dbReference>
<proteinExistence type="inferred from homology"/>
<dbReference type="FunFam" id="3.30.565.10:FF:000003">
    <property type="entry name" value="DNA mismatch repair endonuclease MutL"/>
    <property type="match status" value="1"/>
</dbReference>
<dbReference type="GO" id="GO:0016887">
    <property type="term" value="F:ATP hydrolysis activity"/>
    <property type="evidence" value="ECO:0007669"/>
    <property type="project" value="InterPro"/>
</dbReference>
<keyword evidence="8" id="KW-1185">Reference proteome</keyword>
<name>J0S9K2_9EURY</name>
<dbReference type="NCBIfam" id="TIGR00585">
    <property type="entry name" value="mutl"/>
    <property type="match status" value="1"/>
</dbReference>
<comment type="function">
    <text evidence="4">This protein is involved in the repair of mismatches in DNA. It is required for dam-dependent methyl-directed DNA mismatch repair. May act as a 'molecular matchmaker', a protein that promotes the formation of a stable complex between two or more DNA-binding proteins in an ATP-dependent manner without itself being part of a final effector complex.</text>
</comment>
<dbReference type="InterPro" id="IPR013507">
    <property type="entry name" value="DNA_mismatch_S5_2-like"/>
</dbReference>
<dbReference type="Gene3D" id="3.30.1370.100">
    <property type="entry name" value="MutL, C-terminal domain, regulatory subdomain"/>
    <property type="match status" value="1"/>
</dbReference>
<dbReference type="InterPro" id="IPR036890">
    <property type="entry name" value="HATPase_C_sf"/>
</dbReference>
<keyword evidence="3 4" id="KW-0234">DNA repair</keyword>
<dbReference type="InterPro" id="IPR002099">
    <property type="entry name" value="MutL/Mlh/PMS"/>
</dbReference>
<dbReference type="CDD" id="cd00782">
    <property type="entry name" value="MutL_Trans"/>
    <property type="match status" value="1"/>
</dbReference>
<reference evidence="7 8" key="1">
    <citation type="submission" date="2011-08" db="EMBL/GenBank/DDBJ databases">
        <title>The complete genome of Methanofollis liminatans DSM 4140.</title>
        <authorList>
            <consortium name="US DOE Joint Genome Institute (JGI-PGF)"/>
            <person name="Lucas S."/>
            <person name="Han J."/>
            <person name="Lapidus A."/>
            <person name="Bruce D."/>
            <person name="Goodwin L."/>
            <person name="Pitluck S."/>
            <person name="Peters L."/>
            <person name="Kyrpides N."/>
            <person name="Mavromatis K."/>
            <person name="Ivanova N."/>
            <person name="Mikhailova N."/>
            <person name="Lu M."/>
            <person name="Detter J.C."/>
            <person name="Tapia R."/>
            <person name="Han C."/>
            <person name="Land M."/>
            <person name="Hauser L."/>
            <person name="Markowitz V."/>
            <person name="Cheng J.-F."/>
            <person name="Hugenholtz P."/>
            <person name="Woyke T."/>
            <person name="Wu D."/>
            <person name="Spring S."/>
            <person name="Schuler E."/>
            <person name="Brambilla E."/>
            <person name="Klenk H.-P."/>
            <person name="Eisen J.A."/>
        </authorList>
    </citation>
    <scope>NUCLEOTIDE SEQUENCE [LARGE SCALE GENOMIC DNA]</scope>
    <source>
        <strain evidence="7 8">DSM 4140</strain>
    </source>
</reference>
<evidence type="ECO:0000256" key="4">
    <source>
        <dbReference type="HAMAP-Rule" id="MF_00149"/>
    </source>
</evidence>
<dbReference type="HOGENOM" id="CLU_004131_4_1_2"/>
<dbReference type="InterPro" id="IPR014762">
    <property type="entry name" value="DNA_mismatch_repair_CS"/>
</dbReference>
<evidence type="ECO:0000256" key="2">
    <source>
        <dbReference type="ARBA" id="ARBA00022763"/>
    </source>
</evidence>
<dbReference type="CDD" id="cd16926">
    <property type="entry name" value="HATPase_MutL-MLH-PMS-like"/>
    <property type="match status" value="1"/>
</dbReference>
<dbReference type="PATRIC" id="fig|28892.9.peg.1464"/>
<dbReference type="Pfam" id="PF08676">
    <property type="entry name" value="MutL_C"/>
    <property type="match status" value="1"/>
</dbReference>
<dbReference type="RefSeq" id="WP_004039038.1">
    <property type="nucleotide sequence ID" value="NZ_CM001555.1"/>
</dbReference>
<dbReference type="SUPFAM" id="SSF118116">
    <property type="entry name" value="DNA mismatch repair protein MutL"/>
    <property type="match status" value="1"/>
</dbReference>
<accession>J0S9K2</accession>
<dbReference type="Gene3D" id="3.30.565.10">
    <property type="entry name" value="Histidine kinase-like ATPase, C-terminal domain"/>
    <property type="match status" value="1"/>
</dbReference>
<dbReference type="SMART" id="SM01340">
    <property type="entry name" value="DNA_mis_repair"/>
    <property type="match status" value="1"/>
</dbReference>
<dbReference type="Gene3D" id="3.30.230.10">
    <property type="match status" value="1"/>
</dbReference>
<dbReference type="OrthoDB" id="146201at2157"/>
<dbReference type="InterPro" id="IPR042120">
    <property type="entry name" value="MutL_C_dimsub"/>
</dbReference>
<dbReference type="Pfam" id="PF13589">
    <property type="entry name" value="HATPase_c_3"/>
    <property type="match status" value="1"/>
</dbReference>
<dbReference type="GO" id="GO:0030983">
    <property type="term" value="F:mismatched DNA binding"/>
    <property type="evidence" value="ECO:0007669"/>
    <property type="project" value="InterPro"/>
</dbReference>
<dbReference type="InterPro" id="IPR037198">
    <property type="entry name" value="MutL_C_sf"/>
</dbReference>
<dbReference type="Pfam" id="PF01119">
    <property type="entry name" value="DNA_mis_repair"/>
    <property type="match status" value="1"/>
</dbReference>
<feature type="domain" description="DNA mismatch repair protein S5" evidence="6">
    <location>
        <begin position="215"/>
        <end position="333"/>
    </location>
</feature>
<dbReference type="AlphaFoldDB" id="J0S9K2"/>
<dbReference type="Proteomes" id="UP000005095">
    <property type="component" value="Chromosome"/>
</dbReference>